<dbReference type="EMBL" id="JAMKOV010000005">
    <property type="protein sequence ID" value="KAI8039928.1"/>
    <property type="molecule type" value="Genomic_DNA"/>
</dbReference>
<proteinExistence type="predicted"/>
<dbReference type="AlphaFoldDB" id="A0A9P9YNE0"/>
<protein>
    <submittedName>
        <fullName evidence="1">Uncharacterized protein</fullName>
    </submittedName>
</protein>
<evidence type="ECO:0000313" key="1">
    <source>
        <dbReference type="EMBL" id="KAI8039928.1"/>
    </source>
</evidence>
<sequence>MLEWILRLPNDGKCNPSAMETNWQLIPKPNDELSTTPRQLKKFQLAGI</sequence>
<name>A0A9P9YNE0_9MUSC</name>
<reference evidence="1" key="1">
    <citation type="journal article" date="2023" name="Genome Biol. Evol.">
        <title>Long-read-based Genome Assembly of Drosophila gunungcola Reveals Fewer Chemosensory Genes in Flower-breeding Species.</title>
        <authorList>
            <person name="Negi A."/>
            <person name="Liao B.Y."/>
            <person name="Yeh S.D."/>
        </authorList>
    </citation>
    <scope>NUCLEOTIDE SEQUENCE</scope>
    <source>
        <strain evidence="1">Sukarami</strain>
    </source>
</reference>
<gene>
    <name evidence="1" type="ORF">M5D96_007353</name>
</gene>
<accession>A0A9P9YNE0</accession>
<comment type="caution">
    <text evidence="1">The sequence shown here is derived from an EMBL/GenBank/DDBJ whole genome shotgun (WGS) entry which is preliminary data.</text>
</comment>
<organism evidence="1 2">
    <name type="scientific">Drosophila gunungcola</name>
    <name type="common">fruit fly</name>
    <dbReference type="NCBI Taxonomy" id="103775"/>
    <lineage>
        <taxon>Eukaryota</taxon>
        <taxon>Metazoa</taxon>
        <taxon>Ecdysozoa</taxon>
        <taxon>Arthropoda</taxon>
        <taxon>Hexapoda</taxon>
        <taxon>Insecta</taxon>
        <taxon>Pterygota</taxon>
        <taxon>Neoptera</taxon>
        <taxon>Endopterygota</taxon>
        <taxon>Diptera</taxon>
        <taxon>Brachycera</taxon>
        <taxon>Muscomorpha</taxon>
        <taxon>Ephydroidea</taxon>
        <taxon>Drosophilidae</taxon>
        <taxon>Drosophila</taxon>
        <taxon>Sophophora</taxon>
    </lineage>
</organism>
<dbReference type="Proteomes" id="UP001059596">
    <property type="component" value="Unassembled WGS sequence"/>
</dbReference>
<evidence type="ECO:0000313" key="2">
    <source>
        <dbReference type="Proteomes" id="UP001059596"/>
    </source>
</evidence>
<keyword evidence="2" id="KW-1185">Reference proteome</keyword>